<dbReference type="AlphaFoldDB" id="K5CAT6"/>
<dbReference type="OrthoDB" id="1045046at2"/>
<dbReference type="SUPFAM" id="SSF47413">
    <property type="entry name" value="lambda repressor-like DNA-binding domains"/>
    <property type="match status" value="1"/>
</dbReference>
<reference evidence="1 2" key="1">
    <citation type="submission" date="2012-02" db="EMBL/GenBank/DDBJ databases">
        <title>The Genome Sequence of Bacteroides finegoldii CL09T03C10.</title>
        <authorList>
            <consortium name="The Broad Institute Genome Sequencing Platform"/>
            <person name="Earl A."/>
            <person name="Ward D."/>
            <person name="Feldgarden M."/>
            <person name="Gevers D."/>
            <person name="Zitomersky N.L."/>
            <person name="Coyne M.J."/>
            <person name="Comstock L.E."/>
            <person name="Young S.K."/>
            <person name="Zeng Q."/>
            <person name="Gargeya S."/>
            <person name="Fitzgerald M."/>
            <person name="Haas B."/>
            <person name="Abouelleil A."/>
            <person name="Alvarado L."/>
            <person name="Arachchi H.M."/>
            <person name="Berlin A."/>
            <person name="Chapman S.B."/>
            <person name="Gearin G."/>
            <person name="Goldberg J."/>
            <person name="Griggs A."/>
            <person name="Gujja S."/>
            <person name="Hansen M."/>
            <person name="Heiman D."/>
            <person name="Howarth C."/>
            <person name="Larimer J."/>
            <person name="Lui A."/>
            <person name="MacDonald P.J.P."/>
            <person name="McCowen C."/>
            <person name="Montmayeur A."/>
            <person name="Murphy C."/>
            <person name="Neiman D."/>
            <person name="Pearson M."/>
            <person name="Priest M."/>
            <person name="Roberts A."/>
            <person name="Saif S."/>
            <person name="Shea T."/>
            <person name="Sisk P."/>
            <person name="Stolte C."/>
            <person name="Sykes S."/>
            <person name="Wortman J."/>
            <person name="Nusbaum C."/>
            <person name="Birren B."/>
        </authorList>
    </citation>
    <scope>NUCLEOTIDE SEQUENCE [LARGE SCALE GENOMIC DNA]</scope>
    <source>
        <strain evidence="1 2">CL09T03C10</strain>
    </source>
</reference>
<evidence type="ECO:0000313" key="1">
    <source>
        <dbReference type="EMBL" id="EKJ90049.1"/>
    </source>
</evidence>
<organism evidence="1 2">
    <name type="scientific">Bacteroides finegoldii CL09T03C10</name>
    <dbReference type="NCBI Taxonomy" id="997888"/>
    <lineage>
        <taxon>Bacteria</taxon>
        <taxon>Pseudomonadati</taxon>
        <taxon>Bacteroidota</taxon>
        <taxon>Bacteroidia</taxon>
        <taxon>Bacteroidales</taxon>
        <taxon>Bacteroidaceae</taxon>
        <taxon>Bacteroides</taxon>
    </lineage>
</organism>
<evidence type="ECO:0000313" key="2">
    <source>
        <dbReference type="Proteomes" id="UP000007995"/>
    </source>
</evidence>
<comment type="caution">
    <text evidence="1">The sequence shown here is derived from an EMBL/GenBank/DDBJ whole genome shotgun (WGS) entry which is preliminary data.</text>
</comment>
<dbReference type="GO" id="GO:0003677">
    <property type="term" value="F:DNA binding"/>
    <property type="evidence" value="ECO:0007669"/>
    <property type="project" value="InterPro"/>
</dbReference>
<dbReference type="HOGENOM" id="CLU_168061_1_0_10"/>
<name>K5CAT6_9BACE</name>
<dbReference type="Gene3D" id="1.10.260.40">
    <property type="entry name" value="lambda repressor-like DNA-binding domains"/>
    <property type="match status" value="1"/>
</dbReference>
<gene>
    <name evidence="1" type="ORF">HMPREF1057_03590</name>
</gene>
<dbReference type="InterPro" id="IPR010982">
    <property type="entry name" value="Lambda_DNA-bd_dom_sf"/>
</dbReference>
<accession>K5CAT6</accession>
<dbReference type="Proteomes" id="UP000007995">
    <property type="component" value="Unassembled WGS sequence"/>
</dbReference>
<sequence length="73" mass="8761">MIHIGKLIRQKMEERQRTVVWLAQRLSCSRTNVYKIFDKYSVDTDTLARISTILEFDFFSLYSKEIKKDAKQE</sequence>
<proteinExistence type="predicted"/>
<protein>
    <submittedName>
        <fullName evidence="1">Uncharacterized protein</fullName>
    </submittedName>
</protein>
<dbReference type="EMBL" id="AGXW01000012">
    <property type="protein sequence ID" value="EKJ90049.1"/>
    <property type="molecule type" value="Genomic_DNA"/>
</dbReference>